<dbReference type="RefSeq" id="WP_344741428.1">
    <property type="nucleotide sequence ID" value="NZ_BAAAYR010000001.1"/>
</dbReference>
<dbReference type="SMART" id="SM00382">
    <property type="entry name" value="AAA"/>
    <property type="match status" value="1"/>
</dbReference>
<keyword evidence="1" id="KW-0813">Transport</keyword>
<evidence type="ECO:0000256" key="1">
    <source>
        <dbReference type="ARBA" id="ARBA00022448"/>
    </source>
</evidence>
<dbReference type="Pfam" id="PF00005">
    <property type="entry name" value="ABC_tran"/>
    <property type="match status" value="1"/>
</dbReference>
<dbReference type="InterPro" id="IPR017911">
    <property type="entry name" value="MacB-like_ATP-bd"/>
</dbReference>
<feature type="region of interest" description="Disordered" evidence="4">
    <location>
        <begin position="1"/>
        <end position="20"/>
    </location>
</feature>
<evidence type="ECO:0000256" key="3">
    <source>
        <dbReference type="ARBA" id="ARBA00022840"/>
    </source>
</evidence>
<dbReference type="PANTHER" id="PTHR24220">
    <property type="entry name" value="IMPORT ATP-BINDING PROTEIN"/>
    <property type="match status" value="1"/>
</dbReference>
<keyword evidence="3" id="KW-0067">ATP-binding</keyword>
<dbReference type="InterPro" id="IPR003593">
    <property type="entry name" value="AAA+_ATPase"/>
</dbReference>
<dbReference type="InterPro" id="IPR027417">
    <property type="entry name" value="P-loop_NTPase"/>
</dbReference>
<dbReference type="SUPFAM" id="SSF52540">
    <property type="entry name" value="P-loop containing nucleoside triphosphate hydrolases"/>
    <property type="match status" value="1"/>
</dbReference>
<evidence type="ECO:0000313" key="6">
    <source>
        <dbReference type="EMBL" id="GAA3558121.1"/>
    </source>
</evidence>
<gene>
    <name evidence="6" type="ORF">GCM10022197_11800</name>
</gene>
<evidence type="ECO:0000256" key="2">
    <source>
        <dbReference type="ARBA" id="ARBA00022741"/>
    </source>
</evidence>
<feature type="domain" description="ABC transporter" evidence="5">
    <location>
        <begin position="28"/>
        <end position="261"/>
    </location>
</feature>
<protein>
    <recommendedName>
        <fullName evidence="5">ABC transporter domain-containing protein</fullName>
    </recommendedName>
</protein>
<name>A0ABP6WZ60_9ACTN</name>
<accession>A0ABP6WZ60</accession>
<dbReference type="PROSITE" id="PS50893">
    <property type="entry name" value="ABC_TRANSPORTER_2"/>
    <property type="match status" value="1"/>
</dbReference>
<organism evidence="6 7">
    <name type="scientific">Microlunatus spumicola</name>
    <dbReference type="NCBI Taxonomy" id="81499"/>
    <lineage>
        <taxon>Bacteria</taxon>
        <taxon>Bacillati</taxon>
        <taxon>Actinomycetota</taxon>
        <taxon>Actinomycetes</taxon>
        <taxon>Propionibacteriales</taxon>
        <taxon>Propionibacteriaceae</taxon>
        <taxon>Microlunatus</taxon>
    </lineage>
</organism>
<dbReference type="CDD" id="cd03255">
    <property type="entry name" value="ABC_MJ0796_LolCDE_FtsE"/>
    <property type="match status" value="1"/>
</dbReference>
<dbReference type="Gene3D" id="3.40.50.300">
    <property type="entry name" value="P-loop containing nucleotide triphosphate hydrolases"/>
    <property type="match status" value="1"/>
</dbReference>
<dbReference type="PANTHER" id="PTHR24220:SF685">
    <property type="entry name" value="ABC TRANSPORTER RELATED"/>
    <property type="match status" value="1"/>
</dbReference>
<reference evidence="7" key="1">
    <citation type="journal article" date="2019" name="Int. J. Syst. Evol. Microbiol.">
        <title>The Global Catalogue of Microorganisms (GCM) 10K type strain sequencing project: providing services to taxonomists for standard genome sequencing and annotation.</title>
        <authorList>
            <consortium name="The Broad Institute Genomics Platform"/>
            <consortium name="The Broad Institute Genome Sequencing Center for Infectious Disease"/>
            <person name="Wu L."/>
            <person name="Ma J."/>
        </authorList>
    </citation>
    <scope>NUCLEOTIDE SEQUENCE [LARGE SCALE GENOMIC DNA]</scope>
    <source>
        <strain evidence="7">JCM 16540</strain>
    </source>
</reference>
<dbReference type="PROSITE" id="PS00211">
    <property type="entry name" value="ABC_TRANSPORTER_1"/>
    <property type="match status" value="1"/>
</dbReference>
<sequence length="263" mass="26805">MPAEPPPSTPAPLVAGRTGVRPEEEPTVVAVDLGKDFGTGRPALAGVSLAVAAGEFVAVVGPSGSGKSTLLYCLSGLEVPTTGRVLIAGTDLASLRGTRAARFRREHIGFVFQSYNLLPALSVRENVGLPARLAGHPVPRSAVDDALELVGLAGLGGASPSTLSGGQQQRVAIARVLLAEPPVVFADEPTGALDAVSGDRVLAELRTLAGRGRTVVMVTHDLEAATRADRVLVLRDGALHAELVAPTAQAVFDAVAAAAVTRA</sequence>
<evidence type="ECO:0000256" key="4">
    <source>
        <dbReference type="SAM" id="MobiDB-lite"/>
    </source>
</evidence>
<keyword evidence="7" id="KW-1185">Reference proteome</keyword>
<comment type="caution">
    <text evidence="6">The sequence shown here is derived from an EMBL/GenBank/DDBJ whole genome shotgun (WGS) entry which is preliminary data.</text>
</comment>
<dbReference type="InterPro" id="IPR015854">
    <property type="entry name" value="ABC_transpr_LolD-like"/>
</dbReference>
<feature type="compositionally biased region" description="Pro residues" evidence="4">
    <location>
        <begin position="1"/>
        <end position="10"/>
    </location>
</feature>
<dbReference type="InterPro" id="IPR003439">
    <property type="entry name" value="ABC_transporter-like_ATP-bd"/>
</dbReference>
<evidence type="ECO:0000313" key="7">
    <source>
        <dbReference type="Proteomes" id="UP001500767"/>
    </source>
</evidence>
<keyword evidence="2" id="KW-0547">Nucleotide-binding</keyword>
<dbReference type="EMBL" id="BAAAYR010000001">
    <property type="protein sequence ID" value="GAA3558121.1"/>
    <property type="molecule type" value="Genomic_DNA"/>
</dbReference>
<evidence type="ECO:0000259" key="5">
    <source>
        <dbReference type="PROSITE" id="PS50893"/>
    </source>
</evidence>
<proteinExistence type="predicted"/>
<dbReference type="InterPro" id="IPR017871">
    <property type="entry name" value="ABC_transporter-like_CS"/>
</dbReference>
<dbReference type="Proteomes" id="UP001500767">
    <property type="component" value="Unassembled WGS sequence"/>
</dbReference>